<evidence type="ECO:0000259" key="1">
    <source>
        <dbReference type="Pfam" id="PF01408"/>
    </source>
</evidence>
<dbReference type="InterPro" id="IPR055170">
    <property type="entry name" value="GFO_IDH_MocA-like_dom"/>
</dbReference>
<name>A0A3N5CBP1_9BACI</name>
<dbReference type="Pfam" id="PF01408">
    <property type="entry name" value="GFO_IDH_MocA"/>
    <property type="match status" value="1"/>
</dbReference>
<gene>
    <name evidence="3" type="ORF">EDC24_1478</name>
</gene>
<dbReference type="PANTHER" id="PTHR43249:SF1">
    <property type="entry name" value="D-GLUCOSIDE 3-DEHYDROGENASE"/>
    <property type="match status" value="1"/>
</dbReference>
<dbReference type="InterPro" id="IPR052515">
    <property type="entry name" value="Gfo/Idh/MocA_Oxidoreductase"/>
</dbReference>
<dbReference type="OrthoDB" id="9815825at2"/>
<dbReference type="GO" id="GO:0000166">
    <property type="term" value="F:nucleotide binding"/>
    <property type="evidence" value="ECO:0007669"/>
    <property type="project" value="InterPro"/>
</dbReference>
<dbReference type="RefSeq" id="WP_124221147.1">
    <property type="nucleotide sequence ID" value="NZ_RKRF01000008.1"/>
</dbReference>
<sequence length="351" mass="39188">MTSQIKLAIIGAGAIVEEAHLSHLLNRDDVIVKAIVDINLERCQYLSDTYQIPHYFETVDELIDQVDVDGVMICTPNSTHIPIAIQCAKHGIHIFLEKPIGVNLEEVEEYIEVAKAHHVHTMIGMTHRFRDDVATLKSYIDHGELGDIHYVKAKMFRRRGTPLGWFTNYSLAGGGALLDIGVHTLDLAWTLIGEPNVQSITGKALNTMGKYGVNQTPGWKSTNQTLNGTEVFDVDDFVTSWIRFDNGTVLSLEVAWASNGDEGSGMKIDLFGDRGGATLSPLTVYKEEFGTLVETKPVVQAKDPFKYELNHFIECLKNGEQPLVNEQHGYDILRMLVGIYESSKQNREIVF</sequence>
<organism evidence="3 4">
    <name type="scientific">Aquisalibacillus elongatus</name>
    <dbReference type="NCBI Taxonomy" id="485577"/>
    <lineage>
        <taxon>Bacteria</taxon>
        <taxon>Bacillati</taxon>
        <taxon>Bacillota</taxon>
        <taxon>Bacilli</taxon>
        <taxon>Bacillales</taxon>
        <taxon>Bacillaceae</taxon>
        <taxon>Aquisalibacillus</taxon>
    </lineage>
</organism>
<dbReference type="SUPFAM" id="SSF51735">
    <property type="entry name" value="NAD(P)-binding Rossmann-fold domains"/>
    <property type="match status" value="1"/>
</dbReference>
<comment type="caution">
    <text evidence="3">The sequence shown here is derived from an EMBL/GenBank/DDBJ whole genome shotgun (WGS) entry which is preliminary data.</text>
</comment>
<evidence type="ECO:0000313" key="3">
    <source>
        <dbReference type="EMBL" id="RPF54281.1"/>
    </source>
</evidence>
<dbReference type="AlphaFoldDB" id="A0A3N5CBP1"/>
<dbReference type="PANTHER" id="PTHR43249">
    <property type="entry name" value="UDP-N-ACETYL-2-AMINO-2-DEOXY-D-GLUCURONATE OXIDASE"/>
    <property type="match status" value="1"/>
</dbReference>
<dbReference type="EMBL" id="RKRF01000008">
    <property type="protein sequence ID" value="RPF54281.1"/>
    <property type="molecule type" value="Genomic_DNA"/>
</dbReference>
<proteinExistence type="predicted"/>
<dbReference type="Proteomes" id="UP000276443">
    <property type="component" value="Unassembled WGS sequence"/>
</dbReference>
<dbReference type="Gene3D" id="3.40.50.720">
    <property type="entry name" value="NAD(P)-binding Rossmann-like Domain"/>
    <property type="match status" value="1"/>
</dbReference>
<reference evidence="3 4" key="1">
    <citation type="submission" date="2018-11" db="EMBL/GenBank/DDBJ databases">
        <title>Genomic Encyclopedia of Type Strains, Phase IV (KMG-IV): sequencing the most valuable type-strain genomes for metagenomic binning, comparative biology and taxonomic classification.</title>
        <authorList>
            <person name="Goeker M."/>
        </authorList>
    </citation>
    <scope>NUCLEOTIDE SEQUENCE [LARGE SCALE GENOMIC DNA]</scope>
    <source>
        <strain evidence="3 4">DSM 18090</strain>
    </source>
</reference>
<evidence type="ECO:0000259" key="2">
    <source>
        <dbReference type="Pfam" id="PF22725"/>
    </source>
</evidence>
<keyword evidence="4" id="KW-1185">Reference proteome</keyword>
<feature type="domain" description="Gfo/Idh/MocA-like oxidoreductase N-terminal" evidence="1">
    <location>
        <begin position="5"/>
        <end position="124"/>
    </location>
</feature>
<dbReference type="Gene3D" id="3.30.360.10">
    <property type="entry name" value="Dihydrodipicolinate Reductase, domain 2"/>
    <property type="match status" value="1"/>
</dbReference>
<dbReference type="InterPro" id="IPR036291">
    <property type="entry name" value="NAD(P)-bd_dom_sf"/>
</dbReference>
<protein>
    <submittedName>
        <fullName evidence="3">Putative dehydrogenase</fullName>
    </submittedName>
</protein>
<dbReference type="SUPFAM" id="SSF55347">
    <property type="entry name" value="Glyceraldehyde-3-phosphate dehydrogenase-like, C-terminal domain"/>
    <property type="match status" value="1"/>
</dbReference>
<dbReference type="Pfam" id="PF22725">
    <property type="entry name" value="GFO_IDH_MocA_C3"/>
    <property type="match status" value="1"/>
</dbReference>
<accession>A0A3N5CBP1</accession>
<dbReference type="InterPro" id="IPR000683">
    <property type="entry name" value="Gfo/Idh/MocA-like_OxRdtase_N"/>
</dbReference>
<feature type="domain" description="GFO/IDH/MocA-like oxidoreductase" evidence="2">
    <location>
        <begin position="134"/>
        <end position="277"/>
    </location>
</feature>
<evidence type="ECO:0000313" key="4">
    <source>
        <dbReference type="Proteomes" id="UP000276443"/>
    </source>
</evidence>